<organism evidence="1 2">
    <name type="scientific">Aspergillus novofumigatus (strain IBT 16806)</name>
    <dbReference type="NCBI Taxonomy" id="1392255"/>
    <lineage>
        <taxon>Eukaryota</taxon>
        <taxon>Fungi</taxon>
        <taxon>Dikarya</taxon>
        <taxon>Ascomycota</taxon>
        <taxon>Pezizomycotina</taxon>
        <taxon>Eurotiomycetes</taxon>
        <taxon>Eurotiomycetidae</taxon>
        <taxon>Eurotiales</taxon>
        <taxon>Aspergillaceae</taxon>
        <taxon>Aspergillus</taxon>
        <taxon>Aspergillus subgen. Fumigati</taxon>
    </lineage>
</organism>
<sequence>MGRTYCTQNPKFSPSNTVNLHSYRRSLPFQCDDAGYITTYNKLLTTTHKNVEHYNSLGMLYTNATSALQGNWFYIEQGDNGFQFKETEMGKYLVLKRDWMGLDDEGTDLWFKEWLVKEGRYIITLRGDNIYPLDRLGYHLWFEGAPDAVFQNDEDDLNVKGEGQHALFWIDTVLGL</sequence>
<gene>
    <name evidence="1" type="ORF">P174DRAFT_460875</name>
</gene>
<dbReference type="EMBL" id="MSZS01000005">
    <property type="protein sequence ID" value="PKX92288.1"/>
    <property type="molecule type" value="Genomic_DNA"/>
</dbReference>
<accession>A0A2I1C3V6</accession>
<keyword evidence="2" id="KW-1185">Reference proteome</keyword>
<name>A0A2I1C3V6_ASPN1</name>
<dbReference type="Proteomes" id="UP000234474">
    <property type="component" value="Unassembled WGS sequence"/>
</dbReference>
<dbReference type="VEuPathDB" id="FungiDB:P174DRAFT_460875"/>
<dbReference type="AlphaFoldDB" id="A0A2I1C3V6"/>
<dbReference type="OrthoDB" id="4377854at2759"/>
<dbReference type="RefSeq" id="XP_024680883.1">
    <property type="nucleotide sequence ID" value="XM_024829936.1"/>
</dbReference>
<evidence type="ECO:0000313" key="2">
    <source>
        <dbReference type="Proteomes" id="UP000234474"/>
    </source>
</evidence>
<proteinExistence type="predicted"/>
<comment type="caution">
    <text evidence="1">The sequence shown here is derived from an EMBL/GenBank/DDBJ whole genome shotgun (WGS) entry which is preliminary data.</text>
</comment>
<dbReference type="OMA" id="RTHHPKF"/>
<reference evidence="2" key="1">
    <citation type="journal article" date="2018" name="Proc. Natl. Acad. Sci. U.S.A.">
        <title>Linking secondary metabolites to gene clusters through genome sequencing of six diverse Aspergillus species.</title>
        <authorList>
            <person name="Kaerboelling I."/>
            <person name="Vesth T.C."/>
            <person name="Frisvad J.C."/>
            <person name="Nybo J.L."/>
            <person name="Theobald S."/>
            <person name="Kuo A."/>
            <person name="Bowyer P."/>
            <person name="Matsuda Y."/>
            <person name="Mondo S."/>
            <person name="Lyhne E.K."/>
            <person name="Kogle M.E."/>
            <person name="Clum A."/>
            <person name="Lipzen A."/>
            <person name="Salamov A."/>
            <person name="Ngan C.Y."/>
            <person name="Daum C."/>
            <person name="Chiniquy J."/>
            <person name="Barry K."/>
            <person name="LaButti K."/>
            <person name="Haridas S."/>
            <person name="Simmons B.A."/>
            <person name="Magnuson J.K."/>
            <person name="Mortensen U.H."/>
            <person name="Larsen T.O."/>
            <person name="Grigoriev I.V."/>
            <person name="Baker S.E."/>
            <person name="Andersen M.R."/>
        </authorList>
    </citation>
    <scope>NUCLEOTIDE SEQUENCE [LARGE SCALE GENOMIC DNA]</scope>
    <source>
        <strain evidence="2">IBT 16806</strain>
    </source>
</reference>
<dbReference type="GeneID" id="36537262"/>
<evidence type="ECO:0000313" key="1">
    <source>
        <dbReference type="EMBL" id="PKX92288.1"/>
    </source>
</evidence>
<protein>
    <submittedName>
        <fullName evidence="1">Uncharacterized protein</fullName>
    </submittedName>
</protein>